<dbReference type="EMBL" id="JAUFPT010000032">
    <property type="protein sequence ID" value="MDN3571303.1"/>
    <property type="molecule type" value="Genomic_DNA"/>
</dbReference>
<organism evidence="1 2">
    <name type="scientific">Methylobacterium longum</name>
    <dbReference type="NCBI Taxonomy" id="767694"/>
    <lineage>
        <taxon>Bacteria</taxon>
        <taxon>Pseudomonadati</taxon>
        <taxon>Pseudomonadota</taxon>
        <taxon>Alphaproteobacteria</taxon>
        <taxon>Hyphomicrobiales</taxon>
        <taxon>Methylobacteriaceae</taxon>
        <taxon>Methylobacterium</taxon>
    </lineage>
</organism>
<keyword evidence="2" id="KW-1185">Reference proteome</keyword>
<dbReference type="Proteomes" id="UP001244297">
    <property type="component" value="Unassembled WGS sequence"/>
</dbReference>
<proteinExistence type="predicted"/>
<protein>
    <submittedName>
        <fullName evidence="1">Uncharacterized protein</fullName>
    </submittedName>
</protein>
<reference evidence="2" key="1">
    <citation type="journal article" date="2019" name="Int. J. Syst. Evol. Microbiol.">
        <title>The Global Catalogue of Microorganisms (GCM) 10K type strain sequencing project: providing services to taxonomists for standard genome sequencing and annotation.</title>
        <authorList>
            <consortium name="The Broad Institute Genomics Platform"/>
            <consortium name="The Broad Institute Genome Sequencing Center for Infectious Disease"/>
            <person name="Wu L."/>
            <person name="Ma J."/>
        </authorList>
    </citation>
    <scope>NUCLEOTIDE SEQUENCE [LARGE SCALE GENOMIC DNA]</scope>
    <source>
        <strain evidence="2">CECT 7806</strain>
    </source>
</reference>
<gene>
    <name evidence="1" type="ORF">QWZ18_11795</name>
</gene>
<sequence length="267" mass="28188">MVAFIEGRHEAPITHADAGPPRSIHRLSVLLSAIRNHPKGASSEAPFAFLEPVMTAATATKSKGALTPAESPLVKPTPALIVFGADKGGKPHAAWFPTPDVSLATKAAETIGFPALALCDDAQRSTAAELPQGRVFSSGRAYVPFVAREVYERLQALAGESARSTTANIRLAAQSPEKPVDGHDGCFGGSGPADPRYPRSWAGIAIGSLVLITEGDEDGWYEAIVVASKPGGEFTLQWRDWPDLPLLVRRRDEMALLHPNAAAAADA</sequence>
<dbReference type="RefSeq" id="WP_290355735.1">
    <property type="nucleotide sequence ID" value="NZ_JAUFPT010000032.1"/>
</dbReference>
<accession>A0ABT8APV5</accession>
<name>A0ABT8APV5_9HYPH</name>
<evidence type="ECO:0000313" key="2">
    <source>
        <dbReference type="Proteomes" id="UP001244297"/>
    </source>
</evidence>
<comment type="caution">
    <text evidence="1">The sequence shown here is derived from an EMBL/GenBank/DDBJ whole genome shotgun (WGS) entry which is preliminary data.</text>
</comment>
<evidence type="ECO:0000313" key="1">
    <source>
        <dbReference type="EMBL" id="MDN3571303.1"/>
    </source>
</evidence>